<dbReference type="SUPFAM" id="SSF102114">
    <property type="entry name" value="Radical SAM enzymes"/>
    <property type="match status" value="1"/>
</dbReference>
<evidence type="ECO:0000313" key="9">
    <source>
        <dbReference type="Proteomes" id="UP000184462"/>
    </source>
</evidence>
<dbReference type="SFLD" id="SFLDG01067">
    <property type="entry name" value="SPASM/twitch_domain_containing"/>
    <property type="match status" value="1"/>
</dbReference>
<dbReference type="InterPro" id="IPR058240">
    <property type="entry name" value="rSAM_sf"/>
</dbReference>
<name>A0A1M4WLE3_9FLAO</name>
<evidence type="ECO:0000259" key="7">
    <source>
        <dbReference type="Pfam" id="PF12345"/>
    </source>
</evidence>
<comment type="cofactor">
    <cofactor evidence="1">
        <name>[4Fe-4S] cluster</name>
        <dbReference type="ChEBI" id="CHEBI:49883"/>
    </cofactor>
</comment>
<dbReference type="CDD" id="cd01335">
    <property type="entry name" value="Radical_SAM"/>
    <property type="match status" value="1"/>
</dbReference>
<evidence type="ECO:0000256" key="2">
    <source>
        <dbReference type="ARBA" id="ARBA00022691"/>
    </source>
</evidence>
<evidence type="ECO:0000259" key="6">
    <source>
        <dbReference type="Pfam" id="PF04055"/>
    </source>
</evidence>
<feature type="domain" description="Radical SAM core" evidence="6">
    <location>
        <begin position="61"/>
        <end position="199"/>
    </location>
</feature>
<keyword evidence="9" id="KW-1185">Reference proteome</keyword>
<feature type="domain" description="Arsenosugar biosynthesis radical SAM protein ArsS-like C-terminal" evidence="7">
    <location>
        <begin position="219"/>
        <end position="352"/>
    </location>
</feature>
<keyword evidence="2" id="KW-0949">S-adenosyl-L-methionine</keyword>
<dbReference type="PANTHER" id="PTHR43728">
    <property type="entry name" value="SLR0304 PROTEIN"/>
    <property type="match status" value="1"/>
</dbReference>
<dbReference type="InterPro" id="IPR007197">
    <property type="entry name" value="rSAM"/>
</dbReference>
<dbReference type="Pfam" id="PF04055">
    <property type="entry name" value="Radical_SAM"/>
    <property type="match status" value="1"/>
</dbReference>
<dbReference type="GO" id="GO:0003824">
    <property type="term" value="F:catalytic activity"/>
    <property type="evidence" value="ECO:0007669"/>
    <property type="project" value="InterPro"/>
</dbReference>
<dbReference type="InterPro" id="IPR024521">
    <property type="entry name" value="ArsS-like_C"/>
</dbReference>
<gene>
    <name evidence="8" type="ORF">SAMN05444278_10660</name>
</gene>
<dbReference type="GO" id="GO:0051536">
    <property type="term" value="F:iron-sulfur cluster binding"/>
    <property type="evidence" value="ECO:0007669"/>
    <property type="project" value="UniProtKB-KW"/>
</dbReference>
<dbReference type="OrthoDB" id="9810775at2"/>
<dbReference type="RefSeq" id="WP_073193176.1">
    <property type="nucleotide sequence ID" value="NZ_FQTW01000006.1"/>
</dbReference>
<evidence type="ECO:0000313" key="8">
    <source>
        <dbReference type="EMBL" id="SHE82121.1"/>
    </source>
</evidence>
<dbReference type="InterPro" id="IPR013785">
    <property type="entry name" value="Aldolase_TIM"/>
</dbReference>
<dbReference type="EMBL" id="FQTW01000006">
    <property type="protein sequence ID" value="SHE82121.1"/>
    <property type="molecule type" value="Genomic_DNA"/>
</dbReference>
<evidence type="ECO:0000256" key="4">
    <source>
        <dbReference type="ARBA" id="ARBA00023004"/>
    </source>
</evidence>
<dbReference type="STRING" id="1155689.SAMN05444278_10660"/>
<dbReference type="AlphaFoldDB" id="A0A1M4WLE3"/>
<keyword evidence="3" id="KW-0479">Metal-binding</keyword>
<dbReference type="InterPro" id="IPR026351">
    <property type="entry name" value="rSAM_ArsS-like"/>
</dbReference>
<protein>
    <submittedName>
        <fullName evidence="8">Radical SAM/Cys-rich domain-containing protein</fullName>
    </submittedName>
</protein>
<dbReference type="GO" id="GO:0046872">
    <property type="term" value="F:metal ion binding"/>
    <property type="evidence" value="ECO:0007669"/>
    <property type="project" value="UniProtKB-KW"/>
</dbReference>
<proteinExistence type="predicted"/>
<organism evidence="8 9">
    <name type="scientific">Psychroflexus salarius</name>
    <dbReference type="NCBI Taxonomy" id="1155689"/>
    <lineage>
        <taxon>Bacteria</taxon>
        <taxon>Pseudomonadati</taxon>
        <taxon>Bacteroidota</taxon>
        <taxon>Flavobacteriia</taxon>
        <taxon>Flavobacteriales</taxon>
        <taxon>Flavobacteriaceae</taxon>
        <taxon>Psychroflexus</taxon>
    </lineage>
</organism>
<keyword evidence="4" id="KW-0408">Iron</keyword>
<dbReference type="Proteomes" id="UP000184462">
    <property type="component" value="Unassembled WGS sequence"/>
</dbReference>
<dbReference type="NCBIfam" id="TIGR04167">
    <property type="entry name" value="rSAM_SeCys"/>
    <property type="match status" value="1"/>
</dbReference>
<dbReference type="SFLD" id="SFLDS00029">
    <property type="entry name" value="Radical_SAM"/>
    <property type="match status" value="1"/>
</dbReference>
<evidence type="ECO:0000256" key="1">
    <source>
        <dbReference type="ARBA" id="ARBA00001966"/>
    </source>
</evidence>
<keyword evidence="5" id="KW-0411">Iron-sulfur</keyword>
<dbReference type="Pfam" id="PF12345">
    <property type="entry name" value="DUF3641"/>
    <property type="match status" value="1"/>
</dbReference>
<dbReference type="Gene3D" id="3.20.20.70">
    <property type="entry name" value="Aldolase class I"/>
    <property type="match status" value="1"/>
</dbReference>
<sequence>MPKLKIKSLHHRKSLLAKAENQLEHLSNGVFKTGELPTFQAKIANSGYEKLKPKKLEILQINLGYMCNQVCSHCHVDAGPDRQEIMTKETMIDCLNVIKNSGAHTLDLTGGAPEMNPNFRWFVEEAAKVGIKDFIVRSNLTIIRANKKYYDLPEFFKKHNIHVVSSLPHWTRGKTDKQRGEGVFNKSIEALKSLNNIGYGMPESNLKLDLVYNPSGAFMPSNQSDLERDFKQALKEDFDIHFHHLMAITNLPISRFLDFLIASDNYEDYMTTLVEAYNPLAVENVMCRNTLSVSWDGWLYDCDFNQMLCMKVDSSSNHIKNFDEAALENRNIKISQHCYGCTAGAGSSCQGTTV</sequence>
<accession>A0A1M4WLE3</accession>
<evidence type="ECO:0000256" key="5">
    <source>
        <dbReference type="ARBA" id="ARBA00023014"/>
    </source>
</evidence>
<evidence type="ECO:0000256" key="3">
    <source>
        <dbReference type="ARBA" id="ARBA00022723"/>
    </source>
</evidence>
<dbReference type="PANTHER" id="PTHR43728:SF1">
    <property type="entry name" value="FE-S OXIDOREDUCTASE"/>
    <property type="match status" value="1"/>
</dbReference>
<reference evidence="8 9" key="1">
    <citation type="submission" date="2016-11" db="EMBL/GenBank/DDBJ databases">
        <authorList>
            <person name="Jaros S."/>
            <person name="Januszkiewicz K."/>
            <person name="Wedrychowicz H."/>
        </authorList>
    </citation>
    <scope>NUCLEOTIDE SEQUENCE [LARGE SCALE GENOMIC DNA]</scope>
    <source>
        <strain evidence="8 9">DSM 25661</strain>
    </source>
</reference>